<protein>
    <submittedName>
        <fullName evidence="2">Uncharacterized protein</fullName>
    </submittedName>
</protein>
<dbReference type="AlphaFoldDB" id="A0A9X3N8I7"/>
<evidence type="ECO:0000256" key="1">
    <source>
        <dbReference type="SAM" id="MobiDB-lite"/>
    </source>
</evidence>
<keyword evidence="3" id="KW-1185">Reference proteome</keyword>
<dbReference type="GO" id="GO:0005975">
    <property type="term" value="P:carbohydrate metabolic process"/>
    <property type="evidence" value="ECO:0007669"/>
    <property type="project" value="UniProtKB-ARBA"/>
</dbReference>
<name>A0A9X3N8I7_9ACTN</name>
<dbReference type="Proteomes" id="UP001147653">
    <property type="component" value="Unassembled WGS sequence"/>
</dbReference>
<feature type="region of interest" description="Disordered" evidence="1">
    <location>
        <begin position="473"/>
        <end position="499"/>
    </location>
</feature>
<evidence type="ECO:0000313" key="3">
    <source>
        <dbReference type="Proteomes" id="UP001147653"/>
    </source>
</evidence>
<dbReference type="Gene3D" id="2.60.40.10">
    <property type="entry name" value="Immunoglobulins"/>
    <property type="match status" value="1"/>
</dbReference>
<feature type="compositionally biased region" description="Basic and acidic residues" evidence="1">
    <location>
        <begin position="482"/>
        <end position="491"/>
    </location>
</feature>
<dbReference type="EMBL" id="JAPDDP010000025">
    <property type="protein sequence ID" value="MDA0181723.1"/>
    <property type="molecule type" value="Genomic_DNA"/>
</dbReference>
<gene>
    <name evidence="2" type="ORF">OJ997_15570</name>
</gene>
<accession>A0A9X3N8I7</accession>
<sequence>MFGAAPAFADSLTVNDEDRWSGSGSWPRSAVVDTAAGDLVTMTEEPGRITITGDRRPEYESYAVSFEGPGVAGRLERGVYPDAQPSSQRQKDHPGMTFAASYYYEGWTCKRPRASFEVLDIARDLTDKITRVWIVWEWHCEGEMGSFFGEVRVGMPESTGPRTAPAQVRFPAAERGGQSIKVPVEVRGDAPITDARIVGEDFEVVSDTCESAPTCEVQVRAVPGTAGTRTATLRVTDAGGKHTDVPLEVFAYGGTTGYTMVSDPGEWVGDGKTWTYGPEAEYNVGGTRERLFGGVDGPDNEYWTFEFTPRDGDVLTPGTTYRATSGSGTGPLIDLYGMGRACGLWRGSFTVHELEFDGHDLERARISYEMDCAIDPGAFVRGTFSWHAGDTTTPPRWTVPSWPAVAPAPLPARTASVTFTHEAAMRPTWDAQAGDDITLDMSGGGLKVHANRGSYGQPISLWFYTPPTSRGVKPGVYPTTRRSNDMEREPGDAGLDVEVDGMNMVGTGSFEVREFELVDGVVTRAWILFEASEGDRTHSGEVRIGMPAADGPRSAPTTLRYGAVEVGEPGVAAPVAFWPKDGAKITDVRVVGEHAADARVRVDHCTDAPVVAGEACSVWVRFTPSAAGVRRATLRATDAAGRTTDVPLEIFARGGDTSYTVTSTMRPEREGLSPILPPMTLNYDTKADYGIGGDASRLRIIFLANLNNMWTMNFLAPPGETLQVGRYTDARWYSDRGDRPGMSVSIGVDCQHLTGEFTVHELERVNRIVTKAKVSFEIFCPEFTGSLRGTLAWRAGDATPVAPWMVATGGPVVTPTPTVTATPTATATATATATPTVTATATATTTPTATATATAVPTSTATATPVSTATATPVATTTPAATATPTSTATTTPVPTTTATPYATPGATTTPVATTTFAPPGESVTPVPTATPEPTAIPTTTPDPAATPFGTFAPAPFAAPSPSELRAAVKAAMKPCVTRARSLARSASPARRRAAAARLTKAVKTCRAEVVALPDSSARTAALATLKRHANAARTLRAKRAGAAAVRRAQKALRSG</sequence>
<reference evidence="2" key="1">
    <citation type="submission" date="2022-10" db="EMBL/GenBank/DDBJ databases">
        <title>The WGS of Solirubrobacter phytolaccae KCTC 29190.</title>
        <authorList>
            <person name="Jiang Z."/>
        </authorList>
    </citation>
    <scope>NUCLEOTIDE SEQUENCE</scope>
    <source>
        <strain evidence="2">KCTC 29190</strain>
    </source>
</reference>
<comment type="caution">
    <text evidence="2">The sequence shown here is derived from an EMBL/GenBank/DDBJ whole genome shotgun (WGS) entry which is preliminary data.</text>
</comment>
<organism evidence="2 3">
    <name type="scientific">Solirubrobacter phytolaccae</name>
    <dbReference type="NCBI Taxonomy" id="1404360"/>
    <lineage>
        <taxon>Bacteria</taxon>
        <taxon>Bacillati</taxon>
        <taxon>Actinomycetota</taxon>
        <taxon>Thermoleophilia</taxon>
        <taxon>Solirubrobacterales</taxon>
        <taxon>Solirubrobacteraceae</taxon>
        <taxon>Solirubrobacter</taxon>
    </lineage>
</organism>
<feature type="region of interest" description="Disordered" evidence="1">
    <location>
        <begin position="870"/>
        <end position="910"/>
    </location>
</feature>
<evidence type="ECO:0000313" key="2">
    <source>
        <dbReference type="EMBL" id="MDA0181723.1"/>
    </source>
</evidence>
<proteinExistence type="predicted"/>
<dbReference type="RefSeq" id="WP_270026071.1">
    <property type="nucleotide sequence ID" value="NZ_JAPDDP010000025.1"/>
</dbReference>
<dbReference type="InterPro" id="IPR013783">
    <property type="entry name" value="Ig-like_fold"/>
</dbReference>